<feature type="compositionally biased region" description="Low complexity" evidence="1">
    <location>
        <begin position="21"/>
        <end position="44"/>
    </location>
</feature>
<comment type="caution">
    <text evidence="3">The sequence shown here is derived from an EMBL/GenBank/DDBJ whole genome shotgun (WGS) entry which is preliminary data.</text>
</comment>
<dbReference type="AlphaFoldDB" id="A0A7Y9LTH0"/>
<dbReference type="Proteomes" id="UP000521748">
    <property type="component" value="Unassembled WGS sequence"/>
</dbReference>
<sequence length="442" mass="45947">MSNDFIPPAGEPPQVPPAPQLPGAQNQPSQYPAPQYPESQYPEPQYQPGPPTPQYPTSYPVAAQYPAAPQYGQLAPTSPQGFYGATAPTPPPTPKKRRGLLIGLLAGGLALVLILVAGGVWFANASTKNAPEQQVKAFLQALVDGKAEEAMRLSHNQLSEQDRLLINDQVYSAAEGKISGYSIGKVTVKDGKATVAAELSQGGTSISKDFTLSTAGKDFLVDKWVLDPIALPTAVVKLSGPASTGLSLAGVELHPEVSAAAGMKPASLKAATVKLLPGNYQLAPMHQDPAITVTEQLVEVQGFDGEPGSYTLASTLTTAGKASITAAVSKYLDACAAQHVMAPANCPFAGQLSAEAEKYKVGAFTWTLTAKPTLKISEWSNSLGWLVIGSKNGTVNGKVNLADGDRTGTATITGLKFGLGGFVLEIKNGQAKFVRIGVSSGA</sequence>
<evidence type="ECO:0000256" key="2">
    <source>
        <dbReference type="SAM" id="Phobius"/>
    </source>
</evidence>
<protein>
    <recommendedName>
        <fullName evidence="5">DUF4878 domain-containing protein</fullName>
    </recommendedName>
</protein>
<feature type="transmembrane region" description="Helical" evidence="2">
    <location>
        <begin position="100"/>
        <end position="123"/>
    </location>
</feature>
<organism evidence="3 4">
    <name type="scientific">Psychromicrobium silvestre</name>
    <dbReference type="NCBI Taxonomy" id="1645614"/>
    <lineage>
        <taxon>Bacteria</taxon>
        <taxon>Bacillati</taxon>
        <taxon>Actinomycetota</taxon>
        <taxon>Actinomycetes</taxon>
        <taxon>Micrococcales</taxon>
        <taxon>Micrococcaceae</taxon>
        <taxon>Psychromicrobium</taxon>
    </lineage>
</organism>
<feature type="compositionally biased region" description="Low complexity" evidence="1">
    <location>
        <begin position="55"/>
        <end position="76"/>
    </location>
</feature>
<feature type="compositionally biased region" description="Pro residues" evidence="1">
    <location>
        <begin position="45"/>
        <end position="54"/>
    </location>
</feature>
<accession>A0A7Y9LTH0</accession>
<keyword evidence="2" id="KW-1133">Transmembrane helix</keyword>
<feature type="compositionally biased region" description="Pro residues" evidence="1">
    <location>
        <begin position="9"/>
        <end position="20"/>
    </location>
</feature>
<dbReference type="RefSeq" id="WP_179388937.1">
    <property type="nucleotide sequence ID" value="NZ_JACBYQ010000001.1"/>
</dbReference>
<keyword evidence="4" id="KW-1185">Reference proteome</keyword>
<evidence type="ECO:0000313" key="4">
    <source>
        <dbReference type="Proteomes" id="UP000521748"/>
    </source>
</evidence>
<evidence type="ECO:0008006" key="5">
    <source>
        <dbReference type="Google" id="ProtNLM"/>
    </source>
</evidence>
<keyword evidence="2" id="KW-0812">Transmembrane</keyword>
<reference evidence="3 4" key="1">
    <citation type="submission" date="2020-07" db="EMBL/GenBank/DDBJ databases">
        <title>Sequencing the genomes of 1000 actinobacteria strains.</title>
        <authorList>
            <person name="Klenk H.-P."/>
        </authorList>
    </citation>
    <scope>NUCLEOTIDE SEQUENCE [LARGE SCALE GENOMIC DNA]</scope>
    <source>
        <strain evidence="3 4">DSM 102047</strain>
    </source>
</reference>
<gene>
    <name evidence="3" type="ORF">FHU41_001503</name>
</gene>
<evidence type="ECO:0000313" key="3">
    <source>
        <dbReference type="EMBL" id="NYE95282.1"/>
    </source>
</evidence>
<name>A0A7Y9LTH0_9MICC</name>
<proteinExistence type="predicted"/>
<evidence type="ECO:0000256" key="1">
    <source>
        <dbReference type="SAM" id="MobiDB-lite"/>
    </source>
</evidence>
<keyword evidence="2" id="KW-0472">Membrane</keyword>
<feature type="region of interest" description="Disordered" evidence="1">
    <location>
        <begin position="1"/>
        <end position="94"/>
    </location>
</feature>
<dbReference type="EMBL" id="JACBYQ010000001">
    <property type="protein sequence ID" value="NYE95282.1"/>
    <property type="molecule type" value="Genomic_DNA"/>
</dbReference>